<organism evidence="3 4">
    <name type="scientific">Limnobaculum zhutongyuii</name>
    <dbReference type="NCBI Taxonomy" id="2498113"/>
    <lineage>
        <taxon>Bacteria</taxon>
        <taxon>Pseudomonadati</taxon>
        <taxon>Pseudomonadota</taxon>
        <taxon>Gammaproteobacteria</taxon>
        <taxon>Enterobacterales</taxon>
        <taxon>Budviciaceae</taxon>
        <taxon>Limnobaculum</taxon>
    </lineage>
</organism>
<dbReference type="PRINTS" id="PR00099">
    <property type="entry name" value="CPSGATASE"/>
</dbReference>
<dbReference type="InterPro" id="IPR017926">
    <property type="entry name" value="GATASE"/>
</dbReference>
<gene>
    <name evidence="3" type="ORF">EKN56_05630</name>
</gene>
<keyword evidence="4" id="KW-1185">Reference proteome</keyword>
<dbReference type="Gene3D" id="3.40.50.880">
    <property type="match status" value="1"/>
</dbReference>
<dbReference type="EMBL" id="CP034752">
    <property type="protein sequence ID" value="QBH95928.1"/>
    <property type="molecule type" value="Genomic_DNA"/>
</dbReference>
<evidence type="ECO:0000259" key="2">
    <source>
        <dbReference type="Pfam" id="PF00117"/>
    </source>
</evidence>
<protein>
    <submittedName>
        <fullName evidence="3">Aminodeoxychorismate/anthranilate synthase component II</fullName>
    </submittedName>
</protein>
<evidence type="ECO:0000313" key="4">
    <source>
        <dbReference type="Proteomes" id="UP000293154"/>
    </source>
</evidence>
<dbReference type="GO" id="GO:0005829">
    <property type="term" value="C:cytosol"/>
    <property type="evidence" value="ECO:0007669"/>
    <property type="project" value="TreeGrafter"/>
</dbReference>
<dbReference type="FunFam" id="3.40.50.880:FF:000003">
    <property type="entry name" value="Anthranilate synthase component II"/>
    <property type="match status" value="1"/>
</dbReference>
<dbReference type="GO" id="GO:0004049">
    <property type="term" value="F:anthranilate synthase activity"/>
    <property type="evidence" value="ECO:0007669"/>
    <property type="project" value="TreeGrafter"/>
</dbReference>
<dbReference type="PANTHER" id="PTHR43418">
    <property type="entry name" value="MULTIFUNCTIONAL TRYPTOPHAN BIOSYNTHESIS PROTEIN-RELATED"/>
    <property type="match status" value="1"/>
</dbReference>
<dbReference type="Proteomes" id="UP000293154">
    <property type="component" value="Chromosome"/>
</dbReference>
<dbReference type="NCBIfam" id="TIGR00566">
    <property type="entry name" value="trpG_papA"/>
    <property type="match status" value="1"/>
</dbReference>
<dbReference type="InterPro" id="IPR029062">
    <property type="entry name" value="Class_I_gatase-like"/>
</dbReference>
<dbReference type="SUPFAM" id="SSF52317">
    <property type="entry name" value="Class I glutamine amidotransferase-like"/>
    <property type="match status" value="1"/>
</dbReference>
<reference evidence="3 4" key="1">
    <citation type="submission" date="2019-03" db="EMBL/GenBank/DDBJ databases">
        <title>Pragia sp. nov. isolated from the gut tract of Carduelis flavirostris.</title>
        <authorList>
            <person name="Ge Y."/>
        </authorList>
    </citation>
    <scope>NUCLEOTIDE SEQUENCE [LARGE SCALE GENOMIC DNA]</scope>
    <source>
        <strain evidence="3 4">CF-458</strain>
    </source>
</reference>
<dbReference type="RefSeq" id="WP_130590912.1">
    <property type="nucleotide sequence ID" value="NZ_CP034752.1"/>
</dbReference>
<name>A0A411WIB6_9GAMM</name>
<dbReference type="OrthoDB" id="9786812at2"/>
<dbReference type="AlphaFoldDB" id="A0A411WIB6"/>
<dbReference type="InterPro" id="IPR006221">
    <property type="entry name" value="TrpG/PapA_dom"/>
</dbReference>
<evidence type="ECO:0000256" key="1">
    <source>
        <dbReference type="ARBA" id="ARBA00022962"/>
    </source>
</evidence>
<keyword evidence="1" id="KW-0315">Glutamine amidotransferase</keyword>
<evidence type="ECO:0000313" key="3">
    <source>
        <dbReference type="EMBL" id="QBH95928.1"/>
    </source>
</evidence>
<accession>A0A411WIB6</accession>
<feature type="domain" description="Glutamine amidotransferase" evidence="2">
    <location>
        <begin position="3"/>
        <end position="185"/>
    </location>
</feature>
<dbReference type="PRINTS" id="PR00097">
    <property type="entry name" value="ANTSNTHASEII"/>
</dbReference>
<dbReference type="KEGG" id="prag:EKN56_05630"/>
<dbReference type="InterPro" id="IPR050472">
    <property type="entry name" value="Anth_synth/Amidotransfase"/>
</dbReference>
<dbReference type="GO" id="GO:0000162">
    <property type="term" value="P:L-tryptophan biosynthetic process"/>
    <property type="evidence" value="ECO:0007669"/>
    <property type="project" value="TreeGrafter"/>
</dbReference>
<dbReference type="CDD" id="cd01743">
    <property type="entry name" value="GATase1_Anthranilate_Synthase"/>
    <property type="match status" value="1"/>
</dbReference>
<dbReference type="PANTHER" id="PTHR43418:SF4">
    <property type="entry name" value="MULTIFUNCTIONAL TRYPTOPHAN BIOSYNTHESIS PROTEIN"/>
    <property type="match status" value="1"/>
</dbReference>
<dbReference type="PROSITE" id="PS51273">
    <property type="entry name" value="GATASE_TYPE_1"/>
    <property type="match status" value="1"/>
</dbReference>
<sequence>MILLIDNYDSFSYNLLDYLCQSYSDVRIVKNDQLQLDEIAALAPAAIILSPGPGTPENAGITLEVIRSFAGAIPLLGVCLGHQAIAQAFGARIVKCPVPTHGKTELITHDGRTLFDHLPSPLQVTRYHSLMVEPSSLPPELEISAITHNGIIMGLRHKQWPIEGVQFHPEAILTESGLKLLQQFVTTYTSEGA</sequence>
<dbReference type="Pfam" id="PF00117">
    <property type="entry name" value="GATase"/>
    <property type="match status" value="1"/>
</dbReference>
<dbReference type="PRINTS" id="PR00096">
    <property type="entry name" value="GATASE"/>
</dbReference>
<proteinExistence type="predicted"/>